<dbReference type="EMBL" id="MCFC01000002">
    <property type="protein sequence ID" value="ORY34554.1"/>
    <property type="molecule type" value="Genomic_DNA"/>
</dbReference>
<sequence length="338" mass="38874">MVVQFVSQGQWNDAKGPMNIDKPSPKMVVKPDSPQWLKDLERDGFVVVKSVVPKERAAEYARQGEDWLEGLKFGYKRDDTSTWDVQKLPKHNHGGLYSHYSFAHAQFVWDAKAEPGIVDLFEKIWGTDKLTVSFDGGSLAVPLPAEQVQGNKAPWPHSDQSAYRPWTHCIQGLLNLLPIGREDGGLVVMKGTAQLFGKYFEEHKHLEPAEGWTKRDGYNWTDEQLKWFTDRGCEWVKPDMEPGDFVLWDSRTVHYGAAPMREKKRFAIYICYKPDEFMTEEQRERKVEAFKRGYCTSHDPTDFVIKDKQDANWNILLPYGTPELSEKTKKAIGLVPYS</sequence>
<proteinExistence type="predicted"/>
<dbReference type="Pfam" id="PF05721">
    <property type="entry name" value="PhyH"/>
    <property type="match status" value="1"/>
</dbReference>
<dbReference type="Gene3D" id="2.60.120.620">
    <property type="entry name" value="q2cbj1_9rhob like domain"/>
    <property type="match status" value="1"/>
</dbReference>
<dbReference type="PANTHER" id="PTHR31630">
    <property type="entry name" value="PHYTANOYL-COA DIOXYGENASE-RELATED-RELATED"/>
    <property type="match status" value="1"/>
</dbReference>
<dbReference type="AlphaFoldDB" id="A0A1Y2BID6"/>
<protein>
    <recommendedName>
        <fullName evidence="3">Phytanoyl-CoA dioxygenase</fullName>
    </recommendedName>
</protein>
<gene>
    <name evidence="1" type="ORF">BCR39DRAFT_556072</name>
</gene>
<name>A0A1Y2BID6_9TREE</name>
<dbReference type="OrthoDB" id="445007at2759"/>
<evidence type="ECO:0000313" key="2">
    <source>
        <dbReference type="Proteomes" id="UP000193986"/>
    </source>
</evidence>
<comment type="caution">
    <text evidence="1">The sequence shown here is derived from an EMBL/GenBank/DDBJ whole genome shotgun (WGS) entry which is preliminary data.</text>
</comment>
<reference evidence="1 2" key="1">
    <citation type="submission" date="2016-07" db="EMBL/GenBank/DDBJ databases">
        <title>Pervasive Adenine N6-methylation of Active Genes in Fungi.</title>
        <authorList>
            <consortium name="DOE Joint Genome Institute"/>
            <person name="Mondo S.J."/>
            <person name="Dannebaum R.O."/>
            <person name="Kuo R.C."/>
            <person name="Labutti K."/>
            <person name="Haridas S."/>
            <person name="Kuo A."/>
            <person name="Salamov A."/>
            <person name="Ahrendt S.R."/>
            <person name="Lipzen A."/>
            <person name="Sullivan W."/>
            <person name="Andreopoulos W.B."/>
            <person name="Clum A."/>
            <person name="Lindquist E."/>
            <person name="Daum C."/>
            <person name="Ramamoorthy G.K."/>
            <person name="Gryganskyi A."/>
            <person name="Culley D."/>
            <person name="Magnuson J.K."/>
            <person name="James T.Y."/>
            <person name="O'Malley M.A."/>
            <person name="Stajich J.E."/>
            <person name="Spatafora J.W."/>
            <person name="Visel A."/>
            <person name="Grigoriev I.V."/>
        </authorList>
    </citation>
    <scope>NUCLEOTIDE SEQUENCE [LARGE SCALE GENOMIC DNA]</scope>
    <source>
        <strain evidence="1 2">68-887.2</strain>
    </source>
</reference>
<dbReference type="PANTHER" id="PTHR31630:SF6">
    <property type="entry name" value="PHYTANOYL-COA DIOXYGENASE-RELATED"/>
    <property type="match status" value="1"/>
</dbReference>
<keyword evidence="2" id="KW-1185">Reference proteome</keyword>
<dbReference type="InParanoid" id="A0A1Y2BID6"/>
<evidence type="ECO:0008006" key="3">
    <source>
        <dbReference type="Google" id="ProtNLM"/>
    </source>
</evidence>
<dbReference type="Proteomes" id="UP000193986">
    <property type="component" value="Unassembled WGS sequence"/>
</dbReference>
<organism evidence="1 2">
    <name type="scientific">Naematelia encephala</name>
    <dbReference type="NCBI Taxonomy" id="71784"/>
    <lineage>
        <taxon>Eukaryota</taxon>
        <taxon>Fungi</taxon>
        <taxon>Dikarya</taxon>
        <taxon>Basidiomycota</taxon>
        <taxon>Agaricomycotina</taxon>
        <taxon>Tremellomycetes</taxon>
        <taxon>Tremellales</taxon>
        <taxon>Naemateliaceae</taxon>
        <taxon>Naematelia</taxon>
    </lineage>
</organism>
<dbReference type="InterPro" id="IPR008775">
    <property type="entry name" value="Phytyl_CoA_dOase-like"/>
</dbReference>
<accession>A0A1Y2BID6</accession>
<dbReference type="SUPFAM" id="SSF51197">
    <property type="entry name" value="Clavaminate synthase-like"/>
    <property type="match status" value="1"/>
</dbReference>
<evidence type="ECO:0000313" key="1">
    <source>
        <dbReference type="EMBL" id="ORY34554.1"/>
    </source>
</evidence>